<evidence type="ECO:0000256" key="1">
    <source>
        <dbReference type="SAM" id="SignalP"/>
    </source>
</evidence>
<accession>A0A5B0PQI9</accession>
<reference evidence="4 5" key="1">
    <citation type="submission" date="2019-05" db="EMBL/GenBank/DDBJ databases">
        <title>Emergence of the Ug99 lineage of the wheat stem rust pathogen through somatic hybridization.</title>
        <authorList>
            <person name="Li F."/>
            <person name="Upadhyaya N.M."/>
            <person name="Sperschneider J."/>
            <person name="Matny O."/>
            <person name="Nguyen-Phuc H."/>
            <person name="Mago R."/>
            <person name="Raley C."/>
            <person name="Miller M.E."/>
            <person name="Silverstein K.A.T."/>
            <person name="Henningsen E."/>
            <person name="Hirsch C.D."/>
            <person name="Visser B."/>
            <person name="Pretorius Z.A."/>
            <person name="Steffenson B.J."/>
            <person name="Schwessinger B."/>
            <person name="Dodds P.N."/>
            <person name="Figueroa M."/>
        </authorList>
    </citation>
    <scope>NUCLEOTIDE SEQUENCE [LARGE SCALE GENOMIC DNA]</scope>
    <source>
        <strain evidence="2">21-0</strain>
        <strain evidence="3 5">Ug99</strain>
    </source>
</reference>
<feature type="chain" id="PRO_5036137782" evidence="1">
    <location>
        <begin position="30"/>
        <end position="126"/>
    </location>
</feature>
<evidence type="ECO:0000313" key="5">
    <source>
        <dbReference type="Proteomes" id="UP000325313"/>
    </source>
</evidence>
<protein>
    <submittedName>
        <fullName evidence="3">Uncharacterized protein</fullName>
    </submittedName>
</protein>
<evidence type="ECO:0000313" key="3">
    <source>
        <dbReference type="EMBL" id="KAA1102828.1"/>
    </source>
</evidence>
<name>A0A5B0PQI9_PUCGR</name>
<dbReference type="EMBL" id="VDEP01000337">
    <property type="protein sequence ID" value="KAA1102828.1"/>
    <property type="molecule type" value="Genomic_DNA"/>
</dbReference>
<keyword evidence="1" id="KW-0732">Signal</keyword>
<dbReference type="EMBL" id="VSWC01000144">
    <property type="protein sequence ID" value="KAA1077567.1"/>
    <property type="molecule type" value="Genomic_DNA"/>
</dbReference>
<organism evidence="3 5">
    <name type="scientific">Puccinia graminis f. sp. tritici</name>
    <dbReference type="NCBI Taxonomy" id="56615"/>
    <lineage>
        <taxon>Eukaryota</taxon>
        <taxon>Fungi</taxon>
        <taxon>Dikarya</taxon>
        <taxon>Basidiomycota</taxon>
        <taxon>Pucciniomycotina</taxon>
        <taxon>Pucciniomycetes</taxon>
        <taxon>Pucciniales</taxon>
        <taxon>Pucciniaceae</taxon>
        <taxon>Puccinia</taxon>
    </lineage>
</organism>
<dbReference type="AlphaFoldDB" id="A0A5B0PQI9"/>
<dbReference type="Proteomes" id="UP000325313">
    <property type="component" value="Unassembled WGS sequence"/>
</dbReference>
<feature type="signal peptide" evidence="1">
    <location>
        <begin position="1"/>
        <end position="29"/>
    </location>
</feature>
<comment type="caution">
    <text evidence="3">The sequence shown here is derived from an EMBL/GenBank/DDBJ whole genome shotgun (WGS) entry which is preliminary data.</text>
</comment>
<evidence type="ECO:0000313" key="4">
    <source>
        <dbReference type="Proteomes" id="UP000324748"/>
    </source>
</evidence>
<evidence type="ECO:0000313" key="2">
    <source>
        <dbReference type="EMBL" id="KAA1077567.1"/>
    </source>
</evidence>
<keyword evidence="4" id="KW-1185">Reference proteome</keyword>
<sequence length="126" mass="13679">MQHLSTIMSRGLMAILLLVPAATCPPTEPSSMTCGRCSKLAKEAGKSDPMVPLLIQQAVDTHTCNGLRPARDGCNKEILVQMFSCPKCQILAWKSITRCKNHGYPDLYYTVKWVGNDPAPGSTSNA</sequence>
<dbReference type="Proteomes" id="UP000324748">
    <property type="component" value="Unassembled WGS sequence"/>
</dbReference>
<gene>
    <name evidence="2" type="ORF">PGT21_012075</name>
    <name evidence="3" type="ORF">PGTUg99_036492</name>
</gene>
<proteinExistence type="predicted"/>